<accession>A0AAF0PVR5</accession>
<evidence type="ECO:0000259" key="1">
    <source>
        <dbReference type="Pfam" id="PF17921"/>
    </source>
</evidence>
<dbReference type="Gene3D" id="1.10.340.70">
    <property type="match status" value="1"/>
</dbReference>
<dbReference type="Pfam" id="PF17921">
    <property type="entry name" value="Integrase_H2C2"/>
    <property type="match status" value="1"/>
</dbReference>
<dbReference type="Proteomes" id="UP001234989">
    <property type="component" value="Chromosome 1"/>
</dbReference>
<name>A0AAF0PVR5_SOLVR</name>
<dbReference type="InterPro" id="IPR041588">
    <property type="entry name" value="Integrase_H2C2"/>
</dbReference>
<gene>
    <name evidence="2" type="ORF">MTR67_002906</name>
</gene>
<protein>
    <recommendedName>
        <fullName evidence="1">Integrase zinc-binding domain-containing protein</fullName>
    </recommendedName>
</protein>
<dbReference type="EMBL" id="CP133612">
    <property type="protein sequence ID" value="WMV09521.1"/>
    <property type="molecule type" value="Genomic_DNA"/>
</dbReference>
<dbReference type="InterPro" id="IPR052160">
    <property type="entry name" value="Gypsy_RT_Integrase-like"/>
</dbReference>
<proteinExistence type="predicted"/>
<sequence>MSVLYHPDKVNVVEDALSRLSISSIAHVEEDKKELVCDIHRLTRLVKSQQGLDPILIEFKEVVLKNSVDAFSQGGDGVLKYQCRLCVPNVDDLRDQILSEGNSSRYSIHPVATNMYCNLREVYLWNGMKKDIAEFVAKCPRCQQVKDEHQKLGGLELTREAMEKVWLIRERLKRLKVDKSPMLMLEEEILSLM</sequence>
<evidence type="ECO:0000313" key="3">
    <source>
        <dbReference type="Proteomes" id="UP001234989"/>
    </source>
</evidence>
<feature type="domain" description="Integrase zinc-binding" evidence="1">
    <location>
        <begin position="92"/>
        <end position="147"/>
    </location>
</feature>
<dbReference type="PANTHER" id="PTHR47266">
    <property type="entry name" value="ENDONUCLEASE-RELATED"/>
    <property type="match status" value="1"/>
</dbReference>
<reference evidence="2" key="1">
    <citation type="submission" date="2023-08" db="EMBL/GenBank/DDBJ databases">
        <title>A de novo genome assembly of Solanum verrucosum Schlechtendal, a Mexican diploid species geographically isolated from the other diploid A-genome species in potato relatives.</title>
        <authorList>
            <person name="Hosaka K."/>
        </authorList>
    </citation>
    <scope>NUCLEOTIDE SEQUENCE</scope>
    <source>
        <tissue evidence="2">Young leaves</tissue>
    </source>
</reference>
<organism evidence="2 3">
    <name type="scientific">Solanum verrucosum</name>
    <dbReference type="NCBI Taxonomy" id="315347"/>
    <lineage>
        <taxon>Eukaryota</taxon>
        <taxon>Viridiplantae</taxon>
        <taxon>Streptophyta</taxon>
        <taxon>Embryophyta</taxon>
        <taxon>Tracheophyta</taxon>
        <taxon>Spermatophyta</taxon>
        <taxon>Magnoliopsida</taxon>
        <taxon>eudicotyledons</taxon>
        <taxon>Gunneridae</taxon>
        <taxon>Pentapetalae</taxon>
        <taxon>asterids</taxon>
        <taxon>lamiids</taxon>
        <taxon>Solanales</taxon>
        <taxon>Solanaceae</taxon>
        <taxon>Solanoideae</taxon>
        <taxon>Solaneae</taxon>
        <taxon>Solanum</taxon>
    </lineage>
</organism>
<dbReference type="AlphaFoldDB" id="A0AAF0PVR5"/>
<evidence type="ECO:0000313" key="2">
    <source>
        <dbReference type="EMBL" id="WMV09521.1"/>
    </source>
</evidence>
<keyword evidence="3" id="KW-1185">Reference proteome</keyword>